<comment type="caution">
    <text evidence="1">The sequence shown here is derived from an EMBL/GenBank/DDBJ whole genome shotgun (WGS) entry which is preliminary data.</text>
</comment>
<dbReference type="EMBL" id="JAURTK010000015">
    <property type="protein sequence ID" value="MDP9651023.1"/>
    <property type="molecule type" value="Genomic_DNA"/>
</dbReference>
<evidence type="ECO:0000313" key="2">
    <source>
        <dbReference type="Proteomes" id="UP001229486"/>
    </source>
</evidence>
<dbReference type="AlphaFoldDB" id="A0AB73ILX9"/>
<accession>A0AB73ILX9</accession>
<evidence type="ECO:0000313" key="1">
    <source>
        <dbReference type="EMBL" id="MDP9651023.1"/>
    </source>
</evidence>
<feature type="non-terminal residue" evidence="1">
    <location>
        <position position="37"/>
    </location>
</feature>
<protein>
    <submittedName>
        <fullName evidence="1">Nucleoside 2-deoxyribosyltransferase</fullName>
    </submittedName>
</protein>
<name>A0AB73ILX9_9BURK</name>
<gene>
    <name evidence="1" type="ORF">J2793_006498</name>
</gene>
<proteinExistence type="predicted"/>
<reference evidence="1" key="1">
    <citation type="submission" date="2023-07" db="EMBL/GenBank/DDBJ databases">
        <title>Sorghum-associated microbial communities from plants grown in Nebraska, USA.</title>
        <authorList>
            <person name="Schachtman D."/>
        </authorList>
    </citation>
    <scope>NUCLEOTIDE SEQUENCE</scope>
    <source>
        <strain evidence="1">DS1061</strain>
    </source>
</reference>
<sequence length="37" mass="4167">MSGAQDDVVKARIYLAGFDVFRVDALDYGRSLRRMCA</sequence>
<organism evidence="1 2">
    <name type="scientific">Paraburkholderia caledonica</name>
    <dbReference type="NCBI Taxonomy" id="134536"/>
    <lineage>
        <taxon>Bacteria</taxon>
        <taxon>Pseudomonadati</taxon>
        <taxon>Pseudomonadota</taxon>
        <taxon>Betaproteobacteria</taxon>
        <taxon>Burkholderiales</taxon>
        <taxon>Burkholderiaceae</taxon>
        <taxon>Paraburkholderia</taxon>
    </lineage>
</organism>
<dbReference type="Proteomes" id="UP001229486">
    <property type="component" value="Unassembled WGS sequence"/>
</dbReference>